<keyword evidence="1" id="KW-0472">Membrane</keyword>
<reference evidence="2 3" key="1">
    <citation type="journal article" date="2016" name="Nat. Commun.">
        <title>Thousands of microbial genomes shed light on interconnected biogeochemical processes in an aquifer system.</title>
        <authorList>
            <person name="Anantharaman K."/>
            <person name="Brown C.T."/>
            <person name="Hug L.A."/>
            <person name="Sharon I."/>
            <person name="Castelle C.J."/>
            <person name="Probst A.J."/>
            <person name="Thomas B.C."/>
            <person name="Singh A."/>
            <person name="Wilkins M.J."/>
            <person name="Karaoz U."/>
            <person name="Brodie E.L."/>
            <person name="Williams K.H."/>
            <person name="Hubbard S.S."/>
            <person name="Banfield J.F."/>
        </authorList>
    </citation>
    <scope>NUCLEOTIDE SEQUENCE [LARGE SCALE GENOMIC DNA]</scope>
</reference>
<dbReference type="Pfam" id="PF07963">
    <property type="entry name" value="N_methyl"/>
    <property type="match status" value="1"/>
</dbReference>
<keyword evidence="1" id="KW-1133">Transmembrane helix</keyword>
<gene>
    <name evidence="2" type="ORF">A3J13_01475</name>
</gene>
<feature type="transmembrane region" description="Helical" evidence="1">
    <location>
        <begin position="20"/>
        <end position="38"/>
    </location>
</feature>
<keyword evidence="1" id="KW-0812">Transmembrane</keyword>
<dbReference type="Proteomes" id="UP000183317">
    <property type="component" value="Unassembled WGS sequence"/>
</dbReference>
<dbReference type="InterPro" id="IPR012902">
    <property type="entry name" value="N_methyl_site"/>
</dbReference>
<organism evidence="2 3">
    <name type="scientific">Candidatus Daviesbacteria bacterium RIFCSPLOWO2_02_FULL_36_8</name>
    <dbReference type="NCBI Taxonomy" id="1797793"/>
    <lineage>
        <taxon>Bacteria</taxon>
        <taxon>Candidatus Daviesiibacteriota</taxon>
    </lineage>
</organism>
<name>A0A1F5MGV5_9BACT</name>
<evidence type="ECO:0008006" key="4">
    <source>
        <dbReference type="Google" id="ProtNLM"/>
    </source>
</evidence>
<dbReference type="EMBL" id="MFDU01000008">
    <property type="protein sequence ID" value="OGE64583.1"/>
    <property type="molecule type" value="Genomic_DNA"/>
</dbReference>
<evidence type="ECO:0000256" key="1">
    <source>
        <dbReference type="SAM" id="Phobius"/>
    </source>
</evidence>
<dbReference type="SUPFAM" id="SSF54523">
    <property type="entry name" value="Pili subunits"/>
    <property type="match status" value="1"/>
</dbReference>
<comment type="caution">
    <text evidence="2">The sequence shown here is derived from an EMBL/GenBank/DDBJ whole genome shotgun (WGS) entry which is preliminary data.</text>
</comment>
<proteinExistence type="predicted"/>
<dbReference type="AlphaFoldDB" id="A0A1F5MGV5"/>
<accession>A0A1F5MGV5</accession>
<dbReference type="InterPro" id="IPR045584">
    <property type="entry name" value="Pilin-like"/>
</dbReference>
<protein>
    <recommendedName>
        <fullName evidence="4">Type II secretion system protein</fullName>
    </recommendedName>
</protein>
<evidence type="ECO:0000313" key="2">
    <source>
        <dbReference type="EMBL" id="OGE64583.1"/>
    </source>
</evidence>
<sequence length="200" mass="22098">MRNRSEFAYRQAGQSLLEVVIALAVIVIIVGALTFATISSIRNSQVAKNHAQATKLAQEGIEWVRTGRDRNQCITGMENTSPAVYSWSGSNTDCVTIGDIWSYQITGSGRCNDTALNKQCYFNISPNGQLKYLGGFTYPPSQTVLDTTEGIPSTKRVFSRMVLLSDESTFSSKKTVTVIVLWNDFSGTHESRLTTILRKL</sequence>
<evidence type="ECO:0000313" key="3">
    <source>
        <dbReference type="Proteomes" id="UP000183317"/>
    </source>
</evidence>